<dbReference type="Gene3D" id="3.40.50.450">
    <property type="match status" value="1"/>
</dbReference>
<dbReference type="Pfam" id="PF02481">
    <property type="entry name" value="DNA_processg_A"/>
    <property type="match status" value="1"/>
</dbReference>
<protein>
    <submittedName>
        <fullName evidence="3">DNA-processing protein DprA</fullName>
    </submittedName>
</protein>
<feature type="domain" description="Smf/DprA SLOG" evidence="2">
    <location>
        <begin position="84"/>
        <end position="291"/>
    </location>
</feature>
<reference evidence="3 4" key="1">
    <citation type="submission" date="2019-10" db="EMBL/GenBank/DDBJ databases">
        <title>Evaluation of single-gene subtyping targets for Pseudomonas.</title>
        <authorList>
            <person name="Reichler S.J."/>
            <person name="Orsi R.H."/>
            <person name="Wiedmann M."/>
            <person name="Martin N.H."/>
            <person name="Murphy S.I."/>
        </authorList>
    </citation>
    <scope>NUCLEOTIDE SEQUENCE [LARGE SCALE GENOMIC DNA]</scope>
    <source>
        <strain evidence="3 4">FSL R10-3254</strain>
    </source>
</reference>
<name>A0A7X1XHV5_9PSED</name>
<dbReference type="InterPro" id="IPR003488">
    <property type="entry name" value="DprA"/>
</dbReference>
<organism evidence="3 4">
    <name type="scientific">Pseudomonas helleri</name>
    <dbReference type="NCBI Taxonomy" id="1608996"/>
    <lineage>
        <taxon>Bacteria</taxon>
        <taxon>Pseudomonadati</taxon>
        <taxon>Pseudomonadota</taxon>
        <taxon>Gammaproteobacteria</taxon>
        <taxon>Pseudomonadales</taxon>
        <taxon>Pseudomonadaceae</taxon>
        <taxon>Pseudomonas</taxon>
    </lineage>
</organism>
<dbReference type="EMBL" id="WIWI01000075">
    <property type="protein sequence ID" value="MQT91838.1"/>
    <property type="molecule type" value="Genomic_DNA"/>
</dbReference>
<dbReference type="PANTHER" id="PTHR43022:SF1">
    <property type="entry name" value="PROTEIN SMF"/>
    <property type="match status" value="1"/>
</dbReference>
<dbReference type="Proteomes" id="UP000489190">
    <property type="component" value="Unassembled WGS sequence"/>
</dbReference>
<comment type="caution">
    <text evidence="3">The sequence shown here is derived from an EMBL/GenBank/DDBJ whole genome shotgun (WGS) entry which is preliminary data.</text>
</comment>
<evidence type="ECO:0000256" key="1">
    <source>
        <dbReference type="ARBA" id="ARBA00006525"/>
    </source>
</evidence>
<comment type="similarity">
    <text evidence="1">Belongs to the DprA/Smf family.</text>
</comment>
<gene>
    <name evidence="3" type="ORF">GHO39_22260</name>
</gene>
<accession>A0A7X1XHV5</accession>
<dbReference type="SUPFAM" id="SSF102405">
    <property type="entry name" value="MCP/YpsA-like"/>
    <property type="match status" value="1"/>
</dbReference>
<dbReference type="PANTHER" id="PTHR43022">
    <property type="entry name" value="PROTEIN SMF"/>
    <property type="match status" value="1"/>
</dbReference>
<evidence type="ECO:0000313" key="4">
    <source>
        <dbReference type="Proteomes" id="UP000489190"/>
    </source>
</evidence>
<dbReference type="InterPro" id="IPR057666">
    <property type="entry name" value="DrpA_SLOG"/>
</dbReference>
<proteinExistence type="inferred from homology"/>
<dbReference type="AlphaFoldDB" id="A0A7X1XHV5"/>
<sequence length="320" mass="34653">MRITDILVIRSLKGVGNRTLVKLIEFYHANNLKTIRELDFAKVPKLSSSITQTVEDLFASGKYDALSLDYEKSISKWNEAGIHVLVYGSAEYPSQLNSLSDPPPLLFCKGNCDLIKYPKSIAVVGTRNNTRLGEIIAYKTVEHFSKQGFCIVSGLALGIDAIAHRAALDNHGHTVAVLVDLISIAPTNHRGLAEQILSQGGLLVSENPPGTKVIPAFFAKRDRIQAGLTRAVFAIETAIDGGTMHAVKAANSMHRKVYVPNASAAGYPDLGIEQISGTQQLVNSGIATPYTRDTYAEISLELTQLAASFEERSRETGSSL</sequence>
<dbReference type="RefSeq" id="WP_198809626.1">
    <property type="nucleotide sequence ID" value="NZ_WIWI01000075.1"/>
</dbReference>
<evidence type="ECO:0000259" key="2">
    <source>
        <dbReference type="Pfam" id="PF02481"/>
    </source>
</evidence>
<evidence type="ECO:0000313" key="3">
    <source>
        <dbReference type="EMBL" id="MQT91838.1"/>
    </source>
</evidence>
<dbReference type="GO" id="GO:0009294">
    <property type="term" value="P:DNA-mediated transformation"/>
    <property type="evidence" value="ECO:0007669"/>
    <property type="project" value="InterPro"/>
</dbReference>